<evidence type="ECO:0000259" key="3">
    <source>
        <dbReference type="Pfam" id="PF13304"/>
    </source>
</evidence>
<dbReference type="RefSeq" id="WP_093277236.1">
    <property type="nucleotide sequence ID" value="NZ_FNDD01000026.1"/>
</dbReference>
<accession>A0A1G8EQB5</accession>
<dbReference type="AlphaFoldDB" id="A0A1G8EQB5"/>
<evidence type="ECO:0000256" key="1">
    <source>
        <dbReference type="ARBA" id="ARBA00022741"/>
    </source>
</evidence>
<dbReference type="Pfam" id="PF13304">
    <property type="entry name" value="AAA_21"/>
    <property type="match status" value="1"/>
</dbReference>
<evidence type="ECO:0000256" key="2">
    <source>
        <dbReference type="ARBA" id="ARBA00022840"/>
    </source>
</evidence>
<evidence type="ECO:0000313" key="4">
    <source>
        <dbReference type="EMBL" id="SDH72027.1"/>
    </source>
</evidence>
<keyword evidence="2" id="KW-0067">ATP-binding</keyword>
<dbReference type="STRING" id="861298.SAMN04488136_1264"/>
<dbReference type="GO" id="GO:0016887">
    <property type="term" value="F:ATP hydrolysis activity"/>
    <property type="evidence" value="ECO:0007669"/>
    <property type="project" value="InterPro"/>
</dbReference>
<dbReference type="OrthoDB" id="7024727at2"/>
<dbReference type="InterPro" id="IPR017871">
    <property type="entry name" value="ABC_transporter-like_CS"/>
</dbReference>
<name>A0A1G8EQB5_9VIBR</name>
<organism evidence="4 5">
    <name type="scientific">Vibrio xiamenensis</name>
    <dbReference type="NCBI Taxonomy" id="861298"/>
    <lineage>
        <taxon>Bacteria</taxon>
        <taxon>Pseudomonadati</taxon>
        <taxon>Pseudomonadota</taxon>
        <taxon>Gammaproteobacteria</taxon>
        <taxon>Vibrionales</taxon>
        <taxon>Vibrionaceae</taxon>
        <taxon>Vibrio</taxon>
    </lineage>
</organism>
<proteinExistence type="predicted"/>
<keyword evidence="1" id="KW-0547">Nucleotide-binding</keyword>
<dbReference type="PANTHER" id="PTHR43581:SF2">
    <property type="entry name" value="EXCINUCLEASE ATPASE SUBUNIT"/>
    <property type="match status" value="1"/>
</dbReference>
<feature type="domain" description="ATPase AAA-type core" evidence="3">
    <location>
        <begin position="31"/>
        <end position="340"/>
    </location>
</feature>
<reference evidence="4 5" key="1">
    <citation type="submission" date="2016-10" db="EMBL/GenBank/DDBJ databases">
        <authorList>
            <person name="de Groot N.N."/>
        </authorList>
    </citation>
    <scope>NUCLEOTIDE SEQUENCE [LARGE SCALE GENOMIC DNA]</scope>
    <source>
        <strain evidence="4 5">CGMCC 1.10228</strain>
    </source>
</reference>
<dbReference type="Gene3D" id="3.40.50.300">
    <property type="entry name" value="P-loop containing nucleotide triphosphate hydrolases"/>
    <property type="match status" value="1"/>
</dbReference>
<dbReference type="InterPro" id="IPR051396">
    <property type="entry name" value="Bact_Antivir_Def_Nuclease"/>
</dbReference>
<dbReference type="PROSITE" id="PS00211">
    <property type="entry name" value="ABC_TRANSPORTER_1"/>
    <property type="match status" value="1"/>
</dbReference>
<evidence type="ECO:0000313" key="5">
    <source>
        <dbReference type="Proteomes" id="UP000198854"/>
    </source>
</evidence>
<sequence>MELGLDVQLTGTKDLNGFLLEKPVSSLDTIVMVLTGRNGSGKTRFIESVSNGSTQISINGSPLDKASISYIKQSALNPNLGNVYNHSNSQQRLTAALSFYNSVKHDFDLPFDRSKSQAHDRRNESNTLNYEQLYNLCSAISKKMDKPASELSHDDIILNYEEPSNNILGVQNISTIFNQYIQRQHLNKYNKWLNTVENEDVKFFSDVEFVDKFGDKPWIVINKILDETFDGKFKFNVPDEDSKSYSFQASLINTEDGKDSVLSVQQLSSGEKTLLWLALTLFNTQYYEVEFTKAPKVLLIDEPDAFLHPKMVVKMYKALESFSKSFGSIVIISTHSPTTVALSPKDSVFLVENNNLKLIEKDEGIAELLDGVTQISISPDNRRQVFVESQYDADVYQSIYYRLMNSSRLIDPKVSLSFVSSGPKMPSQQLMDKAKQILQVTDENLLSEFTESINGIGNCVQVLGQVEALLNNDSKTVRGIIDWDLKNRPKKGISILAEDYAYSIENITLDPVCINLLLHVDKNHTMSDICGSEVNWHEFIENDQLLQVSIDRLIFKVLGRDSNKDAVLAYTSGLKLYTDRDYLRMNGHALERKIKEKYPELNAYCKKGRDGDLKCTIVNKVMITLSNCKFIPVEYEKVIADVQK</sequence>
<dbReference type="EMBL" id="FNDD01000026">
    <property type="protein sequence ID" value="SDH72027.1"/>
    <property type="molecule type" value="Genomic_DNA"/>
</dbReference>
<dbReference type="GO" id="GO:0005524">
    <property type="term" value="F:ATP binding"/>
    <property type="evidence" value="ECO:0007669"/>
    <property type="project" value="UniProtKB-KW"/>
</dbReference>
<dbReference type="CDD" id="cd00267">
    <property type="entry name" value="ABC_ATPase"/>
    <property type="match status" value="1"/>
</dbReference>
<dbReference type="InterPro" id="IPR027417">
    <property type="entry name" value="P-loop_NTPase"/>
</dbReference>
<protein>
    <submittedName>
        <fullName evidence="4">AAA domain-containing protein, putative AbiEii toxin, Type IV TA system</fullName>
    </submittedName>
</protein>
<dbReference type="SUPFAM" id="SSF52540">
    <property type="entry name" value="P-loop containing nucleoside triphosphate hydrolases"/>
    <property type="match status" value="1"/>
</dbReference>
<keyword evidence="5" id="KW-1185">Reference proteome</keyword>
<gene>
    <name evidence="4" type="ORF">SAMN04488136_1264</name>
</gene>
<dbReference type="Proteomes" id="UP000198854">
    <property type="component" value="Unassembled WGS sequence"/>
</dbReference>
<dbReference type="PANTHER" id="PTHR43581">
    <property type="entry name" value="ATP/GTP PHOSPHATASE"/>
    <property type="match status" value="1"/>
</dbReference>
<dbReference type="InterPro" id="IPR003959">
    <property type="entry name" value="ATPase_AAA_core"/>
</dbReference>